<dbReference type="Proteomes" id="UP000297407">
    <property type="component" value="Unassembled WGS sequence"/>
</dbReference>
<dbReference type="AlphaFoldDB" id="A0A4Z0L8U5"/>
<dbReference type="OrthoDB" id="1453641at2"/>
<keyword evidence="2" id="KW-1185">Reference proteome</keyword>
<proteinExistence type="predicted"/>
<protein>
    <submittedName>
        <fullName evidence="1">Uncharacterized protein</fullName>
    </submittedName>
</protein>
<gene>
    <name evidence="1" type="ORF">E4635_03690</name>
</gene>
<reference evidence="1 2" key="1">
    <citation type="submission" date="2019-04" db="EMBL/GenBank/DDBJ databases">
        <title>Flavobacterium sp. strain DS2-A Genome sequencing and assembly.</title>
        <authorList>
            <person name="Kim I."/>
        </authorList>
    </citation>
    <scope>NUCLEOTIDE SEQUENCE [LARGE SCALE GENOMIC DNA]</scope>
    <source>
        <strain evidence="1 2">DS2-A</strain>
    </source>
</reference>
<dbReference type="EMBL" id="SRLH01000002">
    <property type="protein sequence ID" value="TGD58964.1"/>
    <property type="molecule type" value="Genomic_DNA"/>
</dbReference>
<accession>A0A4Z0L8U5</accession>
<comment type="caution">
    <text evidence="1">The sequence shown here is derived from an EMBL/GenBank/DDBJ whole genome shotgun (WGS) entry which is preliminary data.</text>
</comment>
<organism evidence="1 2">
    <name type="scientific">Flavobacterium humi</name>
    <dbReference type="NCBI Taxonomy" id="2562683"/>
    <lineage>
        <taxon>Bacteria</taxon>
        <taxon>Pseudomonadati</taxon>
        <taxon>Bacteroidota</taxon>
        <taxon>Flavobacteriia</taxon>
        <taxon>Flavobacteriales</taxon>
        <taxon>Flavobacteriaceae</taxon>
        <taxon>Flavobacterium</taxon>
    </lineage>
</organism>
<name>A0A4Z0L8U5_9FLAO</name>
<dbReference type="RefSeq" id="WP_135525274.1">
    <property type="nucleotide sequence ID" value="NZ_SRLH01000002.1"/>
</dbReference>
<sequence length="100" mass="11706">MKTNDLINENLDTIKCIIKTSPNDKFDSHEFIKVFAKKFEPQYVTLLARYKRNTHRIVHAQIALNLAKNMDYLEIEKNGKVISETVFGLNNPNKLWNKKV</sequence>
<evidence type="ECO:0000313" key="2">
    <source>
        <dbReference type="Proteomes" id="UP000297407"/>
    </source>
</evidence>
<evidence type="ECO:0000313" key="1">
    <source>
        <dbReference type="EMBL" id="TGD58964.1"/>
    </source>
</evidence>